<protein>
    <submittedName>
        <fullName evidence="1">Uncharacterized protein</fullName>
    </submittedName>
</protein>
<sequence length="195" mass="19337">MPLLSVAPVRRRPVAPVRAPSPAASDASDAPDAAACADLRAVLAALTLHAPEASGVHIDWQMPDAALWVPMGPAALAACLHRLLAAGAAALGPTRGLLRVHARAEGATAAVSVLDVPAGGPPGALARQLQSLSQSAGPFGDGALQALAECAAAVQARRGRLYAAPCFGGAMGATLRLPRAAAPALGAPTDVREAP</sequence>
<dbReference type="AlphaFoldDB" id="A0A147GPI4"/>
<reference evidence="1 2" key="1">
    <citation type="journal article" date="2016" name="Front. Microbiol.">
        <title>Genomic Resource of Rice Seed Associated Bacteria.</title>
        <authorList>
            <person name="Midha S."/>
            <person name="Bansal K."/>
            <person name="Sharma S."/>
            <person name="Kumar N."/>
            <person name="Patil P.P."/>
            <person name="Chaudhry V."/>
            <person name="Patil P.B."/>
        </authorList>
    </citation>
    <scope>NUCLEOTIDE SEQUENCE [LARGE SCALE GENOMIC DNA]</scope>
    <source>
        <strain evidence="1 2">NS331</strain>
    </source>
</reference>
<dbReference type="EMBL" id="LDSL01000124">
    <property type="protein sequence ID" value="KTT16553.1"/>
    <property type="molecule type" value="Genomic_DNA"/>
</dbReference>
<name>A0A147GPI4_9BURK</name>
<dbReference type="SUPFAM" id="SSF55874">
    <property type="entry name" value="ATPase domain of HSP90 chaperone/DNA topoisomerase II/histidine kinase"/>
    <property type="match status" value="1"/>
</dbReference>
<proteinExistence type="predicted"/>
<organism evidence="1 2">
    <name type="scientific">Pseudacidovorax intermedius</name>
    <dbReference type="NCBI Taxonomy" id="433924"/>
    <lineage>
        <taxon>Bacteria</taxon>
        <taxon>Pseudomonadati</taxon>
        <taxon>Pseudomonadota</taxon>
        <taxon>Betaproteobacteria</taxon>
        <taxon>Burkholderiales</taxon>
        <taxon>Comamonadaceae</taxon>
        <taxon>Pseudacidovorax</taxon>
    </lineage>
</organism>
<gene>
    <name evidence="1" type="ORF">NS331_18370</name>
</gene>
<evidence type="ECO:0000313" key="2">
    <source>
        <dbReference type="Proteomes" id="UP000072741"/>
    </source>
</evidence>
<accession>A0A147GPI4</accession>
<evidence type="ECO:0000313" key="1">
    <source>
        <dbReference type="EMBL" id="KTT16553.1"/>
    </source>
</evidence>
<dbReference type="InterPro" id="IPR036890">
    <property type="entry name" value="HATPase_C_sf"/>
</dbReference>
<comment type="caution">
    <text evidence="1">The sequence shown here is derived from an EMBL/GenBank/DDBJ whole genome shotgun (WGS) entry which is preliminary data.</text>
</comment>
<keyword evidence="2" id="KW-1185">Reference proteome</keyword>
<dbReference type="Proteomes" id="UP000072741">
    <property type="component" value="Unassembled WGS sequence"/>
</dbReference>